<dbReference type="RefSeq" id="WP_071807192.1">
    <property type="nucleotide sequence ID" value="NZ_MEIA01000230.1"/>
</dbReference>
<accession>A0A1K0GMC4</accession>
<keyword evidence="1" id="KW-0732">Signal</keyword>
<dbReference type="AlphaFoldDB" id="A0A1K0GMC4"/>
<comment type="caution">
    <text evidence="2">The sequence shown here is derived from an EMBL/GenBank/DDBJ whole genome shotgun (WGS) entry which is preliminary data.</text>
</comment>
<organism evidence="2 3">
    <name type="scientific">Couchioplanes caeruleus subsp. caeruleus</name>
    <dbReference type="NCBI Taxonomy" id="56427"/>
    <lineage>
        <taxon>Bacteria</taxon>
        <taxon>Bacillati</taxon>
        <taxon>Actinomycetota</taxon>
        <taxon>Actinomycetes</taxon>
        <taxon>Micromonosporales</taxon>
        <taxon>Micromonosporaceae</taxon>
        <taxon>Couchioplanes</taxon>
    </lineage>
</organism>
<gene>
    <name evidence="2" type="ORF">BG844_21750</name>
</gene>
<protein>
    <submittedName>
        <fullName evidence="2">Uncharacterized protein</fullName>
    </submittedName>
</protein>
<dbReference type="EMBL" id="MEIA01000230">
    <property type="protein sequence ID" value="OJF12220.1"/>
    <property type="molecule type" value="Genomic_DNA"/>
</dbReference>
<feature type="chain" id="PRO_5038610678" evidence="1">
    <location>
        <begin position="34"/>
        <end position="550"/>
    </location>
</feature>
<reference evidence="2 3" key="1">
    <citation type="submission" date="2016-09" db="EMBL/GenBank/DDBJ databases">
        <title>Couchioplanes caeruleus draft genome sequence.</title>
        <authorList>
            <person name="Sheehan J."/>
            <person name="Caffrey P."/>
        </authorList>
    </citation>
    <scope>NUCLEOTIDE SEQUENCE [LARGE SCALE GENOMIC DNA]</scope>
    <source>
        <strain evidence="2 3">DSM 43634</strain>
    </source>
</reference>
<feature type="signal peptide" evidence="1">
    <location>
        <begin position="1"/>
        <end position="33"/>
    </location>
</feature>
<dbReference type="InterPro" id="IPR045926">
    <property type="entry name" value="DUF6345"/>
</dbReference>
<evidence type="ECO:0000313" key="3">
    <source>
        <dbReference type="Proteomes" id="UP000182486"/>
    </source>
</evidence>
<sequence>MGSKTQTPRRRRRATAALLTAAVVAPLGVSAIAAPAGAAAATGADTAATLPVFAVRSSGLTTAQASGLGKALGIRLARGEDGSVRYAAEQSFLAVPTKTAGRPGKDEDGQPTTTTVLDVAALRRLRTIGSSDALRRAAQALATAKLTPRGAKASARNTTITAVDRRGQTTVSAALDTSVSYSFTLAGLPYEGPGAKIRIAFDGKGKATALSYSTRTVAQTGSVAVVDAAGAQSRCAEAMAGRVRIASATPVYWAPALSAGVRTIEPSLRCSGFHADGSRAQIVVVPAALDAQLPEMPPPPAPRPGPDRVTARAYGRADVGSEGTGPCSGLPHTGTNLASFNGQFSSRGIPVEFSWTDQNAWEQDFKDPAFGGDDSDWTDHVDMTYWQGHGSPTGFSFSGCSSNDDTFLSNTDARWGNGDVEWMSLFTCLVLASDSGGQRWWQRWGPAFAGLHQINSFHTVSYHSASHGGTYANYMLRTPFLWWNKPMPVRSAWAQASIDDQPASVVWASMGPIGPGGAVSMNDYFWGKGAVSPDVPAAAVTGYWYISGGS</sequence>
<dbReference type="Proteomes" id="UP000182486">
    <property type="component" value="Unassembled WGS sequence"/>
</dbReference>
<dbReference type="InterPro" id="IPR006311">
    <property type="entry name" value="TAT_signal"/>
</dbReference>
<proteinExistence type="predicted"/>
<dbReference type="Pfam" id="PF19872">
    <property type="entry name" value="DUF6345"/>
    <property type="match status" value="1"/>
</dbReference>
<keyword evidence="3" id="KW-1185">Reference proteome</keyword>
<name>A0A1K0GMC4_9ACTN</name>
<evidence type="ECO:0000313" key="2">
    <source>
        <dbReference type="EMBL" id="OJF12220.1"/>
    </source>
</evidence>
<evidence type="ECO:0000256" key="1">
    <source>
        <dbReference type="SAM" id="SignalP"/>
    </source>
</evidence>
<dbReference type="PROSITE" id="PS51318">
    <property type="entry name" value="TAT"/>
    <property type="match status" value="1"/>
</dbReference>